<dbReference type="RefSeq" id="WP_345369141.1">
    <property type="nucleotide sequence ID" value="NZ_BAABJX010000012.1"/>
</dbReference>
<accession>A0ABP9D0V4</accession>
<reference evidence="2" key="1">
    <citation type="journal article" date="2019" name="Int. J. Syst. Evol. Microbiol.">
        <title>The Global Catalogue of Microorganisms (GCM) 10K type strain sequencing project: providing services to taxonomists for standard genome sequencing and annotation.</title>
        <authorList>
            <consortium name="The Broad Institute Genomics Platform"/>
            <consortium name="The Broad Institute Genome Sequencing Center for Infectious Disease"/>
            <person name="Wu L."/>
            <person name="Ma J."/>
        </authorList>
    </citation>
    <scope>NUCLEOTIDE SEQUENCE [LARGE SCALE GENOMIC DNA]</scope>
    <source>
        <strain evidence="2">JCM 18326</strain>
    </source>
</reference>
<organism evidence="1 2">
    <name type="scientific">Algivirga pacifica</name>
    <dbReference type="NCBI Taxonomy" id="1162670"/>
    <lineage>
        <taxon>Bacteria</taxon>
        <taxon>Pseudomonadati</taxon>
        <taxon>Bacteroidota</taxon>
        <taxon>Cytophagia</taxon>
        <taxon>Cytophagales</taxon>
        <taxon>Flammeovirgaceae</taxon>
        <taxon>Algivirga</taxon>
    </lineage>
</organism>
<evidence type="ECO:0000313" key="1">
    <source>
        <dbReference type="EMBL" id="GAA4824575.1"/>
    </source>
</evidence>
<dbReference type="PANTHER" id="PTHR40053">
    <property type="entry name" value="SPORULATION-CONTROL PROTEIN SPO0M"/>
    <property type="match status" value="1"/>
</dbReference>
<comment type="caution">
    <text evidence="1">The sequence shown here is derived from an EMBL/GenBank/DDBJ whole genome shotgun (WGS) entry which is preliminary data.</text>
</comment>
<proteinExistence type="predicted"/>
<protein>
    <submittedName>
        <fullName evidence="1">Sporulation protein</fullName>
    </submittedName>
</protein>
<dbReference type="Proteomes" id="UP001500298">
    <property type="component" value="Unassembled WGS sequence"/>
</dbReference>
<name>A0ABP9D0V4_9BACT</name>
<gene>
    <name evidence="1" type="ORF">GCM10023331_06370</name>
</gene>
<sequence>MSFLKKTLAGIGIGNMKIDTILDFQEVEAGEEITGRIEITGGNASQELRGINILLMSQFHTEDGEEHVITLENYRIVDGTIVEPKEELTVDFSIPIPNDTPVSFGNSTTWLRTEADVAQAVDPEDNDEIIIAPHALQATVMEGIESLGFSLRQAEFEYAPPSLGGRLDFAQELEFAPNSNSIFARKMDELEVVFIMDAHSIKVYFEIDKKGNWLEERMGLDETKMMLDLPYGQSFTAHDVSEFLLNQL</sequence>
<keyword evidence="2" id="KW-1185">Reference proteome</keyword>
<dbReference type="InterPro" id="IPR009776">
    <property type="entry name" value="Spore_0_M"/>
</dbReference>
<dbReference type="PANTHER" id="PTHR40053:SF1">
    <property type="entry name" value="SPORULATION-CONTROL PROTEIN SPO0M"/>
    <property type="match status" value="1"/>
</dbReference>
<dbReference type="EMBL" id="BAABJX010000012">
    <property type="protein sequence ID" value="GAA4824575.1"/>
    <property type="molecule type" value="Genomic_DNA"/>
</dbReference>
<dbReference type="Pfam" id="PF07070">
    <property type="entry name" value="Spo0M"/>
    <property type="match status" value="1"/>
</dbReference>
<evidence type="ECO:0000313" key="2">
    <source>
        <dbReference type="Proteomes" id="UP001500298"/>
    </source>
</evidence>